<proteinExistence type="predicted"/>
<keyword evidence="1" id="KW-0812">Transmembrane</keyword>
<evidence type="ECO:0008006" key="4">
    <source>
        <dbReference type="Google" id="ProtNLM"/>
    </source>
</evidence>
<dbReference type="InterPro" id="IPR008972">
    <property type="entry name" value="Cupredoxin"/>
</dbReference>
<sequence>MILFQYAIIMLFVMLITIPISHVFAYNSTIPWKITIKTNPGVNSTSFLPTELNARQNETVQWINNDTVAHTVTSGVLDHPDYAGKIFDSGIIKPGGIFSLKIPADMWSGYYYFCKIHPWMSGKIDAGIAYLGVSPDFSIETDKKSYSSGDTIRISGIANNTYQITPITIQVFDSQRNLVYTNKTNLLADNSFLYEFKATNSIFKTSDNYKIKSFFGFPSTITDANIWVNSTWPTSSSIPIQDAYTIHYWMKNSARLWSTGEITNSEFVNAVQYLIENGYMAIHTQSVAKINSNIIPEWVKTKAEGWSNNTVSDNEFVFSIQYLITHGIIQL</sequence>
<dbReference type="AlphaFoldDB" id="A0A2H1FDK8"/>
<keyword evidence="1" id="KW-0472">Membrane</keyword>
<dbReference type="InterPro" id="IPR052721">
    <property type="entry name" value="ET_Amicyanin"/>
</dbReference>
<protein>
    <recommendedName>
        <fullName evidence="4">Blue (type 1) copper domain-containing protein</fullName>
    </recommendedName>
</protein>
<evidence type="ECO:0000313" key="2">
    <source>
        <dbReference type="EMBL" id="SMH70848.1"/>
    </source>
</evidence>
<dbReference type="Proteomes" id="UP000230607">
    <property type="component" value="Chromosome 1"/>
</dbReference>
<organism evidence="2 3">
    <name type="scientific">Candidatus Nitrosotalea okcheonensis</name>
    <dbReference type="NCBI Taxonomy" id="1903276"/>
    <lineage>
        <taxon>Archaea</taxon>
        <taxon>Nitrososphaerota</taxon>
        <taxon>Nitrososphaeria</taxon>
        <taxon>Nitrosotaleales</taxon>
        <taxon>Nitrosotaleaceae</taxon>
        <taxon>Nitrosotalea</taxon>
    </lineage>
</organism>
<gene>
    <name evidence="2" type="ORF">NCS_10655</name>
</gene>
<dbReference type="PANTHER" id="PTHR36507">
    <property type="entry name" value="BLL1555 PROTEIN"/>
    <property type="match status" value="1"/>
</dbReference>
<evidence type="ECO:0000256" key="1">
    <source>
        <dbReference type="SAM" id="Phobius"/>
    </source>
</evidence>
<keyword evidence="3" id="KW-1185">Reference proteome</keyword>
<keyword evidence="1" id="KW-1133">Transmembrane helix</keyword>
<accession>A0A2H1FDK8</accession>
<dbReference type="Gene3D" id="2.60.40.420">
    <property type="entry name" value="Cupredoxins - blue copper proteins"/>
    <property type="match status" value="1"/>
</dbReference>
<reference evidence="3" key="1">
    <citation type="submission" date="2017-03" db="EMBL/GenBank/DDBJ databases">
        <authorList>
            <person name="Herbold C."/>
        </authorList>
    </citation>
    <scope>NUCLEOTIDE SEQUENCE [LARGE SCALE GENOMIC DNA]</scope>
</reference>
<dbReference type="EMBL" id="LT841358">
    <property type="protein sequence ID" value="SMH70848.1"/>
    <property type="molecule type" value="Genomic_DNA"/>
</dbReference>
<dbReference type="SUPFAM" id="SSF49503">
    <property type="entry name" value="Cupredoxins"/>
    <property type="match status" value="1"/>
</dbReference>
<evidence type="ECO:0000313" key="3">
    <source>
        <dbReference type="Proteomes" id="UP000230607"/>
    </source>
</evidence>
<name>A0A2H1FDK8_9ARCH</name>
<dbReference type="PANTHER" id="PTHR36507:SF1">
    <property type="entry name" value="BLL1555 PROTEIN"/>
    <property type="match status" value="1"/>
</dbReference>
<feature type="transmembrane region" description="Helical" evidence="1">
    <location>
        <begin position="6"/>
        <end position="27"/>
    </location>
</feature>